<evidence type="ECO:0000313" key="3">
    <source>
        <dbReference type="Proteomes" id="UP000887116"/>
    </source>
</evidence>
<dbReference type="EMBL" id="BMAO01035485">
    <property type="protein sequence ID" value="GFR03955.1"/>
    <property type="molecule type" value="Genomic_DNA"/>
</dbReference>
<feature type="transmembrane region" description="Helical" evidence="1">
    <location>
        <begin position="82"/>
        <end position="101"/>
    </location>
</feature>
<evidence type="ECO:0000313" key="2">
    <source>
        <dbReference type="EMBL" id="GFR03955.1"/>
    </source>
</evidence>
<proteinExistence type="predicted"/>
<evidence type="ECO:0000256" key="1">
    <source>
        <dbReference type="SAM" id="Phobius"/>
    </source>
</evidence>
<accession>A0A8X6LBU0</accession>
<keyword evidence="1" id="KW-0812">Transmembrane</keyword>
<protein>
    <submittedName>
        <fullName evidence="2">Uncharacterized protein</fullName>
    </submittedName>
</protein>
<comment type="caution">
    <text evidence="2">The sequence shown here is derived from an EMBL/GenBank/DDBJ whole genome shotgun (WGS) entry which is preliminary data.</text>
</comment>
<dbReference type="Proteomes" id="UP000887116">
    <property type="component" value="Unassembled WGS sequence"/>
</dbReference>
<sequence>MRASVIRRAAQHLCRTALLPRRAHKRHAMDARNRLVTTDTNCQHHVPAPDVWFVGGHGLRTDRVRQRAAVPSTLPGIDTPRWFLLLSCVLAMLLCVWLRSLRHISSCYSSSYRRLLYAGVTRTGSCHTSRFTAWRWSTPPCCASCILNDALPPCRTFMALTRVLP</sequence>
<dbReference type="AlphaFoldDB" id="A0A8X6LBU0"/>
<reference evidence="2" key="1">
    <citation type="submission" date="2020-07" db="EMBL/GenBank/DDBJ databases">
        <title>Multicomponent nature underlies the extraordinary mechanical properties of spider dragline silk.</title>
        <authorList>
            <person name="Kono N."/>
            <person name="Nakamura H."/>
            <person name="Mori M."/>
            <person name="Yoshida Y."/>
            <person name="Ohtoshi R."/>
            <person name="Malay A.D."/>
            <person name="Moran D.A.P."/>
            <person name="Tomita M."/>
            <person name="Numata K."/>
            <person name="Arakawa K."/>
        </authorList>
    </citation>
    <scope>NUCLEOTIDE SEQUENCE</scope>
</reference>
<keyword evidence="1" id="KW-1133">Transmembrane helix</keyword>
<keyword evidence="1" id="KW-0472">Membrane</keyword>
<keyword evidence="3" id="KW-1185">Reference proteome</keyword>
<organism evidence="2 3">
    <name type="scientific">Trichonephila clavata</name>
    <name type="common">Joro spider</name>
    <name type="synonym">Nephila clavata</name>
    <dbReference type="NCBI Taxonomy" id="2740835"/>
    <lineage>
        <taxon>Eukaryota</taxon>
        <taxon>Metazoa</taxon>
        <taxon>Ecdysozoa</taxon>
        <taxon>Arthropoda</taxon>
        <taxon>Chelicerata</taxon>
        <taxon>Arachnida</taxon>
        <taxon>Araneae</taxon>
        <taxon>Araneomorphae</taxon>
        <taxon>Entelegynae</taxon>
        <taxon>Araneoidea</taxon>
        <taxon>Nephilidae</taxon>
        <taxon>Trichonephila</taxon>
    </lineage>
</organism>
<name>A0A8X6LBU0_TRICU</name>
<gene>
    <name evidence="2" type="ORF">TNCT_161371</name>
</gene>